<feature type="region of interest" description="Disordered" evidence="1">
    <location>
        <begin position="471"/>
        <end position="495"/>
    </location>
</feature>
<proteinExistence type="predicted"/>
<accession>A0A197JIF2</accession>
<feature type="compositionally biased region" description="Basic and acidic residues" evidence="1">
    <location>
        <begin position="403"/>
        <end position="420"/>
    </location>
</feature>
<feature type="region of interest" description="Disordered" evidence="1">
    <location>
        <begin position="123"/>
        <end position="181"/>
    </location>
</feature>
<keyword evidence="3" id="KW-1185">Reference proteome</keyword>
<feature type="compositionally biased region" description="Pro residues" evidence="1">
    <location>
        <begin position="171"/>
        <end position="180"/>
    </location>
</feature>
<dbReference type="OrthoDB" id="2422716at2759"/>
<dbReference type="InterPro" id="IPR013083">
    <property type="entry name" value="Znf_RING/FYVE/PHD"/>
</dbReference>
<organism evidence="2 3">
    <name type="scientific">Linnemannia elongata AG-77</name>
    <dbReference type="NCBI Taxonomy" id="1314771"/>
    <lineage>
        <taxon>Eukaryota</taxon>
        <taxon>Fungi</taxon>
        <taxon>Fungi incertae sedis</taxon>
        <taxon>Mucoromycota</taxon>
        <taxon>Mortierellomycotina</taxon>
        <taxon>Mortierellomycetes</taxon>
        <taxon>Mortierellales</taxon>
        <taxon>Mortierellaceae</taxon>
        <taxon>Linnemannia</taxon>
    </lineage>
</organism>
<dbReference type="Proteomes" id="UP000078512">
    <property type="component" value="Unassembled WGS sequence"/>
</dbReference>
<dbReference type="AlphaFoldDB" id="A0A197JIF2"/>
<sequence>MRTEAPHHTFPPPPPPTPHCFCSLPTLLKRECQGAVYKCQANLINPPQPPLDNSQLDSDKDSSGRIVAGGHFAFASTLPGSPQRLADMRKESKPPDRPPATKAAIQDITSILTSFGKTLGPRSPSLFKHGLKDGSNVSSNSESSNNNSDNHNINTQQQPHQIQQQSQPTISMPPSPPPKPRLVGPIGVCGFHVHASTWENFKVQLCHAENVTGGGAGGASPFSRSQGLEQDQAFAEGHHKLILRHSYLHGGFIRQARKDGCKAQMTTVAQWTAWEQGIVDQDSPRSGRVTAPNCFCGCPMRLSYLYNGQGPQMNYVCALRYQDVQRGCSRVLSSAKWAVRRKSVPIQIMSLEVRLPSGKIQHRWDESGPKPPTDTGLNLTYRADKDGSDSQEASSAARLASTLDHKPPNDDTSRDSRQDSGIEVDENEAECEDGDGGSEPDWSRSTEWCLNASSRHRMRLLPIPTCLLEMNDQSMDQQGRRRSIPPEEVRKESYDQWGDRCDRNRYEQMKTYDDSGETELSNRSDSTRSVVGVRSLSKAQMKDLYLPLERPREYSPLIQRLRGSKVLAAERERSEKVVERSETRLRDWEESIERLGAYVKELCQDGLDNNTLVCRSCGKGTFLHANVPCYHLVMCDDCIKTYQRCVVCSTKIESSQRIYW</sequence>
<feature type="compositionally biased region" description="Low complexity" evidence="1">
    <location>
        <begin position="135"/>
        <end position="170"/>
    </location>
</feature>
<reference evidence="2 3" key="1">
    <citation type="submission" date="2016-05" db="EMBL/GenBank/DDBJ databases">
        <title>Genome sequencing reveals origins of a unique bacterial endosymbiosis in the earliest lineages of terrestrial Fungi.</title>
        <authorList>
            <consortium name="DOE Joint Genome Institute"/>
            <person name="Uehling J."/>
            <person name="Gryganskyi A."/>
            <person name="Hameed K."/>
            <person name="Tschaplinski T."/>
            <person name="Misztal P."/>
            <person name="Wu S."/>
            <person name="Desiro A."/>
            <person name="Vande Pol N."/>
            <person name="Du Z.-Y."/>
            <person name="Zienkiewicz A."/>
            <person name="Zienkiewicz K."/>
            <person name="Morin E."/>
            <person name="Tisserant E."/>
            <person name="Splivallo R."/>
            <person name="Hainaut M."/>
            <person name="Henrissat B."/>
            <person name="Ohm R."/>
            <person name="Kuo A."/>
            <person name="Yan J."/>
            <person name="Lipzen A."/>
            <person name="Nolan M."/>
            <person name="Labutti K."/>
            <person name="Barry K."/>
            <person name="Goldstein A."/>
            <person name="Labbe J."/>
            <person name="Schadt C."/>
            <person name="Tuskan G."/>
            <person name="Grigoriev I."/>
            <person name="Martin F."/>
            <person name="Vilgalys R."/>
            <person name="Bonito G."/>
        </authorList>
    </citation>
    <scope>NUCLEOTIDE SEQUENCE [LARGE SCALE GENOMIC DNA]</scope>
    <source>
        <strain evidence="2 3">AG-77</strain>
    </source>
</reference>
<feature type="region of interest" description="Disordered" evidence="1">
    <location>
        <begin position="45"/>
        <end position="101"/>
    </location>
</feature>
<evidence type="ECO:0000313" key="3">
    <source>
        <dbReference type="Proteomes" id="UP000078512"/>
    </source>
</evidence>
<feature type="compositionally biased region" description="Basic and acidic residues" evidence="1">
    <location>
        <begin position="484"/>
        <end position="495"/>
    </location>
</feature>
<evidence type="ECO:0000256" key="1">
    <source>
        <dbReference type="SAM" id="MobiDB-lite"/>
    </source>
</evidence>
<feature type="compositionally biased region" description="Acidic residues" evidence="1">
    <location>
        <begin position="422"/>
        <end position="438"/>
    </location>
</feature>
<dbReference type="Gene3D" id="3.30.40.10">
    <property type="entry name" value="Zinc/RING finger domain, C3HC4 (zinc finger)"/>
    <property type="match status" value="1"/>
</dbReference>
<evidence type="ECO:0000313" key="2">
    <source>
        <dbReference type="EMBL" id="OAQ24286.1"/>
    </source>
</evidence>
<protein>
    <submittedName>
        <fullName evidence="2">Uncharacterized protein</fullName>
    </submittedName>
</protein>
<feature type="region of interest" description="Disordered" evidence="1">
    <location>
        <begin position="361"/>
        <end position="445"/>
    </location>
</feature>
<gene>
    <name evidence="2" type="ORF">K457DRAFT_142059</name>
</gene>
<dbReference type="EMBL" id="KV442097">
    <property type="protein sequence ID" value="OAQ24286.1"/>
    <property type="molecule type" value="Genomic_DNA"/>
</dbReference>
<feature type="compositionally biased region" description="Basic and acidic residues" evidence="1">
    <location>
        <begin position="86"/>
        <end position="96"/>
    </location>
</feature>
<name>A0A197JIF2_9FUNG</name>